<dbReference type="OrthoDB" id="1470350at2759"/>
<keyword evidence="3 8" id="KW-0349">Heme</keyword>
<dbReference type="Proteomes" id="UP000246702">
    <property type="component" value="Unassembled WGS sequence"/>
</dbReference>
<comment type="cofactor">
    <cofactor evidence="1 8">
        <name>heme</name>
        <dbReference type="ChEBI" id="CHEBI:30413"/>
    </cofactor>
</comment>
<dbReference type="STRING" id="1450535.A0A317VDN8"/>
<dbReference type="InterPro" id="IPR036396">
    <property type="entry name" value="Cyt_P450_sf"/>
</dbReference>
<dbReference type="InterPro" id="IPR017972">
    <property type="entry name" value="Cyt_P450_CS"/>
</dbReference>
<gene>
    <name evidence="10" type="ORF">BO94DRAFT_578874</name>
</gene>
<evidence type="ECO:0000256" key="2">
    <source>
        <dbReference type="ARBA" id="ARBA00010617"/>
    </source>
</evidence>
<evidence type="ECO:0000256" key="6">
    <source>
        <dbReference type="ARBA" id="ARBA00023004"/>
    </source>
</evidence>
<dbReference type="PANTHER" id="PTHR24287:SF1">
    <property type="entry name" value="P450, PUTATIVE (EUROFUNG)-RELATED"/>
    <property type="match status" value="1"/>
</dbReference>
<name>A0A317VDN8_9EURO</name>
<dbReference type="PRINTS" id="PR00385">
    <property type="entry name" value="P450"/>
</dbReference>
<dbReference type="InterPro" id="IPR002402">
    <property type="entry name" value="Cyt_P450_E_grp-II"/>
</dbReference>
<dbReference type="PRINTS" id="PR00464">
    <property type="entry name" value="EP450II"/>
</dbReference>
<evidence type="ECO:0000313" key="11">
    <source>
        <dbReference type="Proteomes" id="UP000246702"/>
    </source>
</evidence>
<accession>A0A317VDN8</accession>
<keyword evidence="6 8" id="KW-0408">Iron</keyword>
<dbReference type="CDD" id="cd11063">
    <property type="entry name" value="CYP52"/>
    <property type="match status" value="1"/>
</dbReference>
<dbReference type="InterPro" id="IPR001128">
    <property type="entry name" value="Cyt_P450"/>
</dbReference>
<dbReference type="GO" id="GO:0016712">
    <property type="term" value="F:oxidoreductase activity, acting on paired donors, with incorporation or reduction of molecular oxygen, reduced flavin or flavoprotein as one donor, and incorporation of one atom of oxygen"/>
    <property type="evidence" value="ECO:0007669"/>
    <property type="project" value="InterPro"/>
</dbReference>
<dbReference type="InterPro" id="IPR047146">
    <property type="entry name" value="Cyt_P450_E_CYP52_fungi"/>
</dbReference>
<dbReference type="Gene3D" id="1.10.630.10">
    <property type="entry name" value="Cytochrome P450"/>
    <property type="match status" value="1"/>
</dbReference>
<keyword evidence="5 9" id="KW-0560">Oxidoreductase</keyword>
<proteinExistence type="inferred from homology"/>
<reference evidence="10 11" key="1">
    <citation type="submission" date="2016-12" db="EMBL/GenBank/DDBJ databases">
        <title>The genomes of Aspergillus section Nigri reveals drivers in fungal speciation.</title>
        <authorList>
            <consortium name="DOE Joint Genome Institute"/>
            <person name="Vesth T.C."/>
            <person name="Nybo J."/>
            <person name="Theobald S."/>
            <person name="Brandl J."/>
            <person name="Frisvad J.C."/>
            <person name="Nielsen K.F."/>
            <person name="Lyhne E.K."/>
            <person name="Kogle M.E."/>
            <person name="Kuo A."/>
            <person name="Riley R."/>
            <person name="Clum A."/>
            <person name="Nolan M."/>
            <person name="Lipzen A."/>
            <person name="Salamov A."/>
            <person name="Henrissat B."/>
            <person name="Wiebenga A."/>
            <person name="De Vries R.P."/>
            <person name="Grigoriev I.V."/>
            <person name="Mortensen U.H."/>
            <person name="Andersen M.R."/>
            <person name="Baker S.E."/>
        </authorList>
    </citation>
    <scope>NUCLEOTIDE SEQUENCE [LARGE SCALE GENOMIC DNA]</scope>
    <source>
        <strain evidence="10 11">CBS 115572</strain>
    </source>
</reference>
<evidence type="ECO:0000313" key="10">
    <source>
        <dbReference type="EMBL" id="PWY71137.1"/>
    </source>
</evidence>
<evidence type="ECO:0000256" key="1">
    <source>
        <dbReference type="ARBA" id="ARBA00001971"/>
    </source>
</evidence>
<evidence type="ECO:0000256" key="9">
    <source>
        <dbReference type="RuleBase" id="RU000461"/>
    </source>
</evidence>
<evidence type="ECO:0000256" key="5">
    <source>
        <dbReference type="ARBA" id="ARBA00023002"/>
    </source>
</evidence>
<keyword evidence="4 8" id="KW-0479">Metal-binding</keyword>
<dbReference type="EMBL" id="MSFK01000037">
    <property type="protein sequence ID" value="PWY71137.1"/>
    <property type="molecule type" value="Genomic_DNA"/>
</dbReference>
<comment type="similarity">
    <text evidence="2 9">Belongs to the cytochrome P450 family.</text>
</comment>
<dbReference type="Pfam" id="PF00067">
    <property type="entry name" value="p450"/>
    <property type="match status" value="1"/>
</dbReference>
<dbReference type="GeneID" id="37117378"/>
<comment type="caution">
    <text evidence="10">The sequence shown here is derived from an EMBL/GenBank/DDBJ whole genome shotgun (WGS) entry which is preliminary data.</text>
</comment>
<dbReference type="GO" id="GO:0020037">
    <property type="term" value="F:heme binding"/>
    <property type="evidence" value="ECO:0007669"/>
    <property type="project" value="InterPro"/>
</dbReference>
<sequence length="567" mass="63830">MSTLLFVATATPVLYLVWVLLTRWQHVQNARKWNCGSMPSYPGDLLGINTLKEALQLDKDRQLPMLTRRRIATLSARENRYTTTFQFRQLGTDIISTSEPKNVQALLATQFKDFELGQVRRNSMHWLLGSGIFTADGDHWSRSRALLRPQFTRDQISDLDLEERHVQLAMQAMPVDATGWTPATDIQTIFFRLTMDTATEFLFGESVQSQAAALSNGAIPQDNFPAQFDRGQWYAAQRARFEKLYWIVDNKESRELNSAVHAYVDRFVNAALSSDPEKKPAHYVFLHGLAEATRDPVELRSQLLNILLAGRDTTASLLSWCVLFLARYPDVFTALRATILAEFGTYTQPHDITFANLKSCRPLQNFLNEVLRLYPIVPGNRRTAVRNTTLPTGGGPSGTDPIYIKKGQSVFYSTFVMHRRPDLWGPDADEFRPDRWSERKVGWEYLPFNGGPRICIGQQFALTEAGYVLVRLLQRFDRFEGVGPTAQGDIKMAVNLTNAPGDNVTPPPDKIPPLNLIEMFAWTGLDSRQGGDVSAVGRYVAYTISCLLAWVGGDEGIAGLRGGYYMT</sequence>
<dbReference type="GO" id="GO:0005506">
    <property type="term" value="F:iron ion binding"/>
    <property type="evidence" value="ECO:0007669"/>
    <property type="project" value="InterPro"/>
</dbReference>
<organism evidence="10 11">
    <name type="scientific">Aspergillus sclerotioniger CBS 115572</name>
    <dbReference type="NCBI Taxonomy" id="1450535"/>
    <lineage>
        <taxon>Eukaryota</taxon>
        <taxon>Fungi</taxon>
        <taxon>Dikarya</taxon>
        <taxon>Ascomycota</taxon>
        <taxon>Pezizomycotina</taxon>
        <taxon>Eurotiomycetes</taxon>
        <taxon>Eurotiomycetidae</taxon>
        <taxon>Eurotiales</taxon>
        <taxon>Aspergillaceae</taxon>
        <taxon>Aspergillus</taxon>
        <taxon>Aspergillus subgen. Circumdati</taxon>
    </lineage>
</organism>
<dbReference type="PANTHER" id="PTHR24287">
    <property type="entry name" value="P450, PUTATIVE (EUROFUNG)-RELATED"/>
    <property type="match status" value="1"/>
</dbReference>
<dbReference type="PRINTS" id="PR01239">
    <property type="entry name" value="EP450IICYP52"/>
</dbReference>
<dbReference type="RefSeq" id="XP_025462892.1">
    <property type="nucleotide sequence ID" value="XM_025615235.1"/>
</dbReference>
<dbReference type="SUPFAM" id="SSF48264">
    <property type="entry name" value="Cytochrome P450"/>
    <property type="match status" value="1"/>
</dbReference>
<keyword evidence="11" id="KW-1185">Reference proteome</keyword>
<evidence type="ECO:0000256" key="4">
    <source>
        <dbReference type="ARBA" id="ARBA00022723"/>
    </source>
</evidence>
<protein>
    <submittedName>
        <fullName evidence="10">Cytochrome P450 family protein</fullName>
    </submittedName>
</protein>
<dbReference type="AlphaFoldDB" id="A0A317VDN8"/>
<evidence type="ECO:0000256" key="8">
    <source>
        <dbReference type="PIRSR" id="PIRSR602402-1"/>
    </source>
</evidence>
<evidence type="ECO:0000256" key="7">
    <source>
        <dbReference type="ARBA" id="ARBA00023033"/>
    </source>
</evidence>
<dbReference type="InterPro" id="IPR002974">
    <property type="entry name" value="Cyt_P450_E_CYP52_ascomycetes"/>
</dbReference>
<feature type="binding site" description="axial binding residue" evidence="8">
    <location>
        <position position="455"/>
    </location>
    <ligand>
        <name>heme</name>
        <dbReference type="ChEBI" id="CHEBI:30413"/>
    </ligand>
    <ligandPart>
        <name>Fe</name>
        <dbReference type="ChEBI" id="CHEBI:18248"/>
    </ligandPart>
</feature>
<keyword evidence="7 9" id="KW-0503">Monooxygenase</keyword>
<dbReference type="PROSITE" id="PS00086">
    <property type="entry name" value="CYTOCHROME_P450"/>
    <property type="match status" value="1"/>
</dbReference>
<evidence type="ECO:0000256" key="3">
    <source>
        <dbReference type="ARBA" id="ARBA00022617"/>
    </source>
</evidence>